<protein>
    <recommendedName>
        <fullName evidence="3 6">Flagellar basal body rod protein FlgB</fullName>
    </recommendedName>
</protein>
<dbReference type="PROSITE" id="PS00588">
    <property type="entry name" value="FLAGELLA_BB_ROD"/>
    <property type="match status" value="1"/>
</dbReference>
<comment type="caution">
    <text evidence="8">The sequence shown here is derived from an EMBL/GenBank/DDBJ whole genome shotgun (WGS) entry which is preliminary data.</text>
</comment>
<dbReference type="Proteomes" id="UP000295063">
    <property type="component" value="Unassembled WGS sequence"/>
</dbReference>
<dbReference type="InterPro" id="IPR001444">
    <property type="entry name" value="Flag_bb_rod_N"/>
</dbReference>
<evidence type="ECO:0000313" key="9">
    <source>
        <dbReference type="Proteomes" id="UP000295063"/>
    </source>
</evidence>
<evidence type="ECO:0000256" key="5">
    <source>
        <dbReference type="ARBA" id="ARBA00024934"/>
    </source>
</evidence>
<comment type="function">
    <text evidence="5 6">Structural component of flagellum, the bacterial motility apparatus. Part of the rod structure of flagellar basal body.</text>
</comment>
<evidence type="ECO:0000256" key="4">
    <source>
        <dbReference type="ARBA" id="ARBA00023143"/>
    </source>
</evidence>
<comment type="subcellular location">
    <subcellularLocation>
        <location evidence="1 6">Bacterial flagellum basal body</location>
    </subcellularLocation>
</comment>
<evidence type="ECO:0000256" key="1">
    <source>
        <dbReference type="ARBA" id="ARBA00004117"/>
    </source>
</evidence>
<reference evidence="8 9" key="1">
    <citation type="submission" date="2019-03" db="EMBL/GenBank/DDBJ databases">
        <title>Genomic Encyclopedia of Type Strains, Phase IV (KMG-IV): sequencing the most valuable type-strain genomes for metagenomic binning, comparative biology and taxonomic classification.</title>
        <authorList>
            <person name="Goeker M."/>
        </authorList>
    </citation>
    <scope>NUCLEOTIDE SEQUENCE [LARGE SCALE GENOMIC DNA]</scope>
    <source>
        <strain evidence="8 9">DSM 15969</strain>
    </source>
</reference>
<sequence length="136" mass="15124">MIQSITGSAQAYVLEKALSASSLRQKTISNNIANVNTPKFKRSEVLFEDILQQKMSGSQQLDLAKTNEKHISTQSQALAPTMRMVADNSFRTDGNNVDIDIEMANMAKNSIYYDALAQQLSRYFTTLKSVIKEGRG</sequence>
<feature type="domain" description="Flagellar basal body rod protein N-terminal" evidence="7">
    <location>
        <begin position="12"/>
        <end position="41"/>
    </location>
</feature>
<evidence type="ECO:0000313" key="8">
    <source>
        <dbReference type="EMBL" id="TCL40163.1"/>
    </source>
</evidence>
<keyword evidence="8" id="KW-0282">Flagellum</keyword>
<dbReference type="Pfam" id="PF00460">
    <property type="entry name" value="Flg_bb_rod"/>
    <property type="match status" value="1"/>
</dbReference>
<evidence type="ECO:0000259" key="7">
    <source>
        <dbReference type="Pfam" id="PF00460"/>
    </source>
</evidence>
<keyword evidence="8" id="KW-0966">Cell projection</keyword>
<proteinExistence type="inferred from homology"/>
<dbReference type="EMBL" id="SLUI01000001">
    <property type="protein sequence ID" value="TCL40163.1"/>
    <property type="molecule type" value="Genomic_DNA"/>
</dbReference>
<evidence type="ECO:0000256" key="2">
    <source>
        <dbReference type="ARBA" id="ARBA00009677"/>
    </source>
</evidence>
<comment type="similarity">
    <text evidence="2 6">Belongs to the flagella basal body rod proteins family.</text>
</comment>
<dbReference type="GO" id="GO:0030694">
    <property type="term" value="C:bacterial-type flagellum basal body, rod"/>
    <property type="evidence" value="ECO:0007669"/>
    <property type="project" value="InterPro"/>
</dbReference>
<gene>
    <name evidence="8" type="ORF">EV210_101364</name>
</gene>
<keyword evidence="8" id="KW-0969">Cilium</keyword>
<dbReference type="PIRSF" id="PIRSF002889">
    <property type="entry name" value="Rod_FlgB"/>
    <property type="match status" value="1"/>
</dbReference>
<dbReference type="AlphaFoldDB" id="A0A4V2Q945"/>
<dbReference type="InterPro" id="IPR006300">
    <property type="entry name" value="FlgB"/>
</dbReference>
<evidence type="ECO:0000256" key="3">
    <source>
        <dbReference type="ARBA" id="ARBA00014376"/>
    </source>
</evidence>
<comment type="subunit">
    <text evidence="6">The basal body constitutes a major portion of the flagellar organelle and consists of a number of rings mounted on a central rod.</text>
</comment>
<dbReference type="PANTHER" id="PTHR30435:SF12">
    <property type="entry name" value="FLAGELLAR BASAL BODY ROD PROTEIN FLGB"/>
    <property type="match status" value="1"/>
</dbReference>
<name>A0A4V2Q945_9FIRM</name>
<organism evidence="8 9">
    <name type="scientific">Anaerospora hongkongensis</name>
    <dbReference type="NCBI Taxonomy" id="244830"/>
    <lineage>
        <taxon>Bacteria</taxon>
        <taxon>Bacillati</taxon>
        <taxon>Bacillota</taxon>
        <taxon>Negativicutes</taxon>
        <taxon>Selenomonadales</taxon>
        <taxon>Sporomusaceae</taxon>
        <taxon>Anaerospora</taxon>
    </lineage>
</organism>
<keyword evidence="9" id="KW-1185">Reference proteome</keyword>
<dbReference type="NCBIfam" id="TIGR01396">
    <property type="entry name" value="FlgB"/>
    <property type="match status" value="1"/>
</dbReference>
<keyword evidence="4 6" id="KW-0975">Bacterial flagellum</keyword>
<dbReference type="OrthoDB" id="9792068at2"/>
<dbReference type="PANTHER" id="PTHR30435">
    <property type="entry name" value="FLAGELLAR PROTEIN"/>
    <property type="match status" value="1"/>
</dbReference>
<dbReference type="InterPro" id="IPR019776">
    <property type="entry name" value="Flagellar_basal_body_rod_CS"/>
</dbReference>
<evidence type="ECO:0000256" key="6">
    <source>
        <dbReference type="PIRNR" id="PIRNR002889"/>
    </source>
</evidence>
<dbReference type="GO" id="GO:0071978">
    <property type="term" value="P:bacterial-type flagellum-dependent swarming motility"/>
    <property type="evidence" value="ECO:0007669"/>
    <property type="project" value="TreeGrafter"/>
</dbReference>
<dbReference type="RefSeq" id="WP_132074645.1">
    <property type="nucleotide sequence ID" value="NZ_DAIMLW010000390.1"/>
</dbReference>
<accession>A0A4V2Q945</accession>